<proteinExistence type="predicted"/>
<dbReference type="SUPFAM" id="SSF50956">
    <property type="entry name" value="Thermostable phytase (3-phytase)"/>
    <property type="match status" value="1"/>
</dbReference>
<comment type="caution">
    <text evidence="2">The sequence shown here is derived from an EMBL/GenBank/DDBJ whole genome shotgun (WGS) entry which is preliminary data.</text>
</comment>
<dbReference type="InterPro" id="IPR027372">
    <property type="entry name" value="Phytase-like_dom"/>
</dbReference>
<organism evidence="2 3">
    <name type="scientific">Aurantiacibacter sediminis</name>
    <dbReference type="NCBI Taxonomy" id="2793064"/>
    <lineage>
        <taxon>Bacteria</taxon>
        <taxon>Pseudomonadati</taxon>
        <taxon>Pseudomonadota</taxon>
        <taxon>Alphaproteobacteria</taxon>
        <taxon>Sphingomonadales</taxon>
        <taxon>Erythrobacteraceae</taxon>
        <taxon>Aurantiacibacter</taxon>
    </lineage>
</organism>
<name>A0ABS0N0I7_9SPHN</name>
<dbReference type="Proteomes" id="UP000602442">
    <property type="component" value="Unassembled WGS sequence"/>
</dbReference>
<evidence type="ECO:0000313" key="3">
    <source>
        <dbReference type="Proteomes" id="UP000602442"/>
    </source>
</evidence>
<accession>A0ABS0N0I7</accession>
<keyword evidence="3" id="KW-1185">Reference proteome</keyword>
<reference evidence="2 3" key="1">
    <citation type="submission" date="2020-11" db="EMBL/GenBank/DDBJ databases">
        <title>Erythrobacter sediminis sp. nov., a marine bacterium from a tidal flat of Garorim Bay.</title>
        <authorList>
            <person name="Kim D."/>
            <person name="Yoo Y."/>
            <person name="Kim J.-J."/>
        </authorList>
    </citation>
    <scope>NUCLEOTIDE SEQUENCE [LARGE SCALE GENOMIC DNA]</scope>
    <source>
        <strain evidence="2 3">JGD-13</strain>
    </source>
</reference>
<sequence length="318" mass="34572">MLSSIRRRKRLVLLIVIGVLLLVLSWWRSPVSLRPSDHFNVTQLAVPKASGQGQVTATHVWEVNGSGAGFGGFSALIAMPNDQLRAFSDRNWRLTFTMEENGPAGMNTAQVIPADGFGLSLFDIEAATSAPDGSAYWLSYEATHAIHRYGADDSAEAVRLLEEELSLPLNAGLEALVRLADGQFLAFAEGQNDGYVFTGDPADGAELASFPVEWPVADYRPTDASQLPDGRVLVLMRRFSPLPLPTFESLLVVGESPVPDAIWRPQLLASLEGIVPRENYEGLAVRPLPGGAAELWLISDDNFSAFQRTLLARLVYAP</sequence>
<evidence type="ECO:0000259" key="1">
    <source>
        <dbReference type="Pfam" id="PF13449"/>
    </source>
</evidence>
<feature type="domain" description="Phytase-like" evidence="1">
    <location>
        <begin position="69"/>
        <end position="303"/>
    </location>
</feature>
<gene>
    <name evidence="2" type="ORF">I5L03_02570</name>
</gene>
<dbReference type="EMBL" id="JAEANY010000001">
    <property type="protein sequence ID" value="MBH5321469.1"/>
    <property type="molecule type" value="Genomic_DNA"/>
</dbReference>
<dbReference type="RefSeq" id="WP_197920127.1">
    <property type="nucleotide sequence ID" value="NZ_CAWPTA010000006.1"/>
</dbReference>
<protein>
    <submittedName>
        <fullName evidence="2">Esterase-like activity of phytase family protein</fullName>
    </submittedName>
</protein>
<evidence type="ECO:0000313" key="2">
    <source>
        <dbReference type="EMBL" id="MBH5321469.1"/>
    </source>
</evidence>
<dbReference type="Pfam" id="PF13449">
    <property type="entry name" value="Phytase-like"/>
    <property type="match status" value="1"/>
</dbReference>